<dbReference type="Gene3D" id="3.40.50.1820">
    <property type="entry name" value="alpha/beta hydrolase"/>
    <property type="match status" value="1"/>
</dbReference>
<sequence>MTMNRALFALALPLLGGIGTYASPLVPRQTITTLATAQISSFKPFTFFAAAGYCNPSTTLAWNCGANCQANADFIPVASGGDGGSVQFWFVGFSPSQKTVIVSHQGTDPSEIESLVTDSEFFLESLDATLFPGVSSSIKAHNGFADEQAKTATTILSAVQSAMSAHGTESVTIVGHSLGAAISLIDSIYLPIHLPSGTTFRTILYALPRVGNPAFADYVDAHASVTHINNKEDIVPILPGRFLGYAQPNGEIHIQDSGAWDVCPGHDNTDSRCTTGDVSNIFDGDLGDHDGPYDGVEMSC</sequence>
<keyword evidence="1" id="KW-1015">Disulfide bond</keyword>
<dbReference type="PANTHER" id="PTHR45856">
    <property type="entry name" value="ALPHA/BETA-HYDROLASES SUPERFAMILY PROTEIN"/>
    <property type="match status" value="1"/>
</dbReference>
<dbReference type="AlphaFoldDB" id="A0A8H5CUA3"/>
<evidence type="ECO:0000256" key="3">
    <source>
        <dbReference type="ARBA" id="ARBA00047591"/>
    </source>
</evidence>
<proteinExistence type="inferred from homology"/>
<dbReference type="GO" id="GO:0006629">
    <property type="term" value="P:lipid metabolic process"/>
    <property type="evidence" value="ECO:0007669"/>
    <property type="project" value="InterPro"/>
</dbReference>
<organism evidence="7 8">
    <name type="scientific">Tetrapyrgos nigripes</name>
    <dbReference type="NCBI Taxonomy" id="182062"/>
    <lineage>
        <taxon>Eukaryota</taxon>
        <taxon>Fungi</taxon>
        <taxon>Dikarya</taxon>
        <taxon>Basidiomycota</taxon>
        <taxon>Agaricomycotina</taxon>
        <taxon>Agaricomycetes</taxon>
        <taxon>Agaricomycetidae</taxon>
        <taxon>Agaricales</taxon>
        <taxon>Marasmiineae</taxon>
        <taxon>Marasmiaceae</taxon>
        <taxon>Tetrapyrgos</taxon>
    </lineage>
</organism>
<evidence type="ECO:0000259" key="6">
    <source>
        <dbReference type="Pfam" id="PF01764"/>
    </source>
</evidence>
<comment type="similarity">
    <text evidence="2">Belongs to the AB hydrolase superfamily. Lipase family. Class 3 subfamily.</text>
</comment>
<dbReference type="OrthoDB" id="426718at2759"/>
<dbReference type="InterPro" id="IPR051218">
    <property type="entry name" value="Sec_MonoDiacylglyc_Lipase"/>
</dbReference>
<keyword evidence="8" id="KW-1185">Reference proteome</keyword>
<dbReference type="InterPro" id="IPR029058">
    <property type="entry name" value="AB_hydrolase_fold"/>
</dbReference>
<dbReference type="EMBL" id="JAACJM010000088">
    <property type="protein sequence ID" value="KAF5348050.1"/>
    <property type="molecule type" value="Genomic_DNA"/>
</dbReference>
<evidence type="ECO:0000256" key="5">
    <source>
        <dbReference type="SAM" id="SignalP"/>
    </source>
</evidence>
<evidence type="ECO:0000313" key="8">
    <source>
        <dbReference type="Proteomes" id="UP000559256"/>
    </source>
</evidence>
<dbReference type="Proteomes" id="UP000559256">
    <property type="component" value="Unassembled WGS sequence"/>
</dbReference>
<evidence type="ECO:0000256" key="2">
    <source>
        <dbReference type="ARBA" id="ARBA00043996"/>
    </source>
</evidence>
<name>A0A8H5CUA3_9AGAR</name>
<dbReference type="PANTHER" id="PTHR45856:SF25">
    <property type="entry name" value="FUNGAL LIPASE-LIKE DOMAIN-CONTAINING PROTEIN"/>
    <property type="match status" value="1"/>
</dbReference>
<comment type="catalytic activity">
    <reaction evidence="4">
        <text>a monoacylglycerol + H2O = glycerol + a fatty acid + H(+)</text>
        <dbReference type="Rhea" id="RHEA:15245"/>
        <dbReference type="ChEBI" id="CHEBI:15377"/>
        <dbReference type="ChEBI" id="CHEBI:15378"/>
        <dbReference type="ChEBI" id="CHEBI:17408"/>
        <dbReference type="ChEBI" id="CHEBI:17754"/>
        <dbReference type="ChEBI" id="CHEBI:28868"/>
    </reaction>
</comment>
<evidence type="ECO:0000313" key="7">
    <source>
        <dbReference type="EMBL" id="KAF5348050.1"/>
    </source>
</evidence>
<gene>
    <name evidence="7" type="ORF">D9758_009994</name>
</gene>
<evidence type="ECO:0000256" key="4">
    <source>
        <dbReference type="ARBA" id="ARBA00048461"/>
    </source>
</evidence>
<dbReference type="CDD" id="cd00519">
    <property type="entry name" value="Lipase_3"/>
    <property type="match status" value="1"/>
</dbReference>
<dbReference type="SUPFAM" id="SSF53474">
    <property type="entry name" value="alpha/beta-Hydrolases"/>
    <property type="match status" value="1"/>
</dbReference>
<feature type="chain" id="PRO_5034725783" description="Fungal lipase-type domain-containing protein" evidence="5">
    <location>
        <begin position="23"/>
        <end position="300"/>
    </location>
</feature>
<dbReference type="Pfam" id="PF01764">
    <property type="entry name" value="Lipase_3"/>
    <property type="match status" value="1"/>
</dbReference>
<evidence type="ECO:0000256" key="1">
    <source>
        <dbReference type="ARBA" id="ARBA00023157"/>
    </source>
</evidence>
<reference evidence="7 8" key="1">
    <citation type="journal article" date="2020" name="ISME J.">
        <title>Uncovering the hidden diversity of litter-decomposition mechanisms in mushroom-forming fungi.</title>
        <authorList>
            <person name="Floudas D."/>
            <person name="Bentzer J."/>
            <person name="Ahren D."/>
            <person name="Johansson T."/>
            <person name="Persson P."/>
            <person name="Tunlid A."/>
        </authorList>
    </citation>
    <scope>NUCLEOTIDE SEQUENCE [LARGE SCALE GENOMIC DNA]</scope>
    <source>
        <strain evidence="7 8">CBS 291.85</strain>
    </source>
</reference>
<comment type="caution">
    <text evidence="7">The sequence shown here is derived from an EMBL/GenBank/DDBJ whole genome shotgun (WGS) entry which is preliminary data.</text>
</comment>
<keyword evidence="5" id="KW-0732">Signal</keyword>
<feature type="signal peptide" evidence="5">
    <location>
        <begin position="1"/>
        <end position="22"/>
    </location>
</feature>
<feature type="domain" description="Fungal lipase-type" evidence="6">
    <location>
        <begin position="102"/>
        <end position="241"/>
    </location>
</feature>
<protein>
    <recommendedName>
        <fullName evidence="6">Fungal lipase-type domain-containing protein</fullName>
    </recommendedName>
</protein>
<accession>A0A8H5CUA3</accession>
<comment type="catalytic activity">
    <reaction evidence="3">
        <text>a diacylglycerol + H2O = a monoacylglycerol + a fatty acid + H(+)</text>
        <dbReference type="Rhea" id="RHEA:32731"/>
        <dbReference type="ChEBI" id="CHEBI:15377"/>
        <dbReference type="ChEBI" id="CHEBI:15378"/>
        <dbReference type="ChEBI" id="CHEBI:17408"/>
        <dbReference type="ChEBI" id="CHEBI:18035"/>
        <dbReference type="ChEBI" id="CHEBI:28868"/>
    </reaction>
</comment>
<dbReference type="InterPro" id="IPR002921">
    <property type="entry name" value="Fungal_lipase-type"/>
</dbReference>